<dbReference type="Proteomes" id="UP000266723">
    <property type="component" value="Unassembled WGS sequence"/>
</dbReference>
<accession>A0ABQ7A5K9</accession>
<organism evidence="2 3">
    <name type="scientific">Brassica cretica</name>
    <name type="common">Mustard</name>
    <dbReference type="NCBI Taxonomy" id="69181"/>
    <lineage>
        <taxon>Eukaryota</taxon>
        <taxon>Viridiplantae</taxon>
        <taxon>Streptophyta</taxon>
        <taxon>Embryophyta</taxon>
        <taxon>Tracheophyta</taxon>
        <taxon>Spermatophyta</taxon>
        <taxon>Magnoliopsida</taxon>
        <taxon>eudicotyledons</taxon>
        <taxon>Gunneridae</taxon>
        <taxon>Pentapetalae</taxon>
        <taxon>rosids</taxon>
        <taxon>malvids</taxon>
        <taxon>Brassicales</taxon>
        <taxon>Brassicaceae</taxon>
        <taxon>Brassiceae</taxon>
        <taxon>Brassica</taxon>
    </lineage>
</organism>
<sequence>MQDSPEDAPLSPHQPPSPLPNATVAIPGREAAVRLDDCLKYCIVAGKKALESSGLGVLASRIICSSDEYSFKAGLVDLVVFPWFLLVKTSFPSPSVLESCSSHMCGVSRFLLLHLYLRRVLLCCFKRFLATSLGKMGSRLKVSLQLYASFRLLLVLMKVDICASFMVALIM</sequence>
<evidence type="ECO:0000313" key="3">
    <source>
        <dbReference type="Proteomes" id="UP000266723"/>
    </source>
</evidence>
<name>A0ABQ7A5K9_BRACR</name>
<evidence type="ECO:0000313" key="2">
    <source>
        <dbReference type="EMBL" id="KAF3492965.1"/>
    </source>
</evidence>
<feature type="region of interest" description="Disordered" evidence="1">
    <location>
        <begin position="1"/>
        <end position="21"/>
    </location>
</feature>
<dbReference type="EMBL" id="QGKV02002055">
    <property type="protein sequence ID" value="KAF3492965.1"/>
    <property type="molecule type" value="Genomic_DNA"/>
</dbReference>
<keyword evidence="3" id="KW-1185">Reference proteome</keyword>
<reference evidence="2 3" key="1">
    <citation type="journal article" date="2020" name="BMC Genomics">
        <title>Intraspecific diversification of the crop wild relative Brassica cretica Lam. using demographic model selection.</title>
        <authorList>
            <person name="Kioukis A."/>
            <person name="Michalopoulou V.A."/>
            <person name="Briers L."/>
            <person name="Pirintsos S."/>
            <person name="Studholme D.J."/>
            <person name="Pavlidis P."/>
            <person name="Sarris P.F."/>
        </authorList>
    </citation>
    <scope>NUCLEOTIDE SEQUENCE [LARGE SCALE GENOMIC DNA]</scope>
    <source>
        <strain evidence="3">cv. PFS-1207/04</strain>
    </source>
</reference>
<gene>
    <name evidence="2" type="ORF">DY000_02054630</name>
</gene>
<evidence type="ECO:0000256" key="1">
    <source>
        <dbReference type="SAM" id="MobiDB-lite"/>
    </source>
</evidence>
<protein>
    <submittedName>
        <fullName evidence="2">Uncharacterized protein</fullName>
    </submittedName>
</protein>
<comment type="caution">
    <text evidence="2">The sequence shown here is derived from an EMBL/GenBank/DDBJ whole genome shotgun (WGS) entry which is preliminary data.</text>
</comment>
<proteinExistence type="predicted"/>